<keyword evidence="5" id="KW-0808">Transferase</keyword>
<comment type="subcellular location">
    <subcellularLocation>
        <location evidence="1">Cytoplasm</location>
    </subcellularLocation>
</comment>
<dbReference type="GO" id="GO:0000049">
    <property type="term" value="F:tRNA binding"/>
    <property type="evidence" value="ECO:0007669"/>
    <property type="project" value="TreeGrafter"/>
</dbReference>
<evidence type="ECO:0000256" key="5">
    <source>
        <dbReference type="ARBA" id="ARBA00022679"/>
    </source>
</evidence>
<dbReference type="PANTHER" id="PTHR17490">
    <property type="entry name" value="SUA5"/>
    <property type="match status" value="1"/>
</dbReference>
<dbReference type="EMBL" id="DTMM01000216">
    <property type="protein sequence ID" value="HFT94245.1"/>
    <property type="molecule type" value="Genomic_DNA"/>
</dbReference>
<evidence type="ECO:0000256" key="6">
    <source>
        <dbReference type="ARBA" id="ARBA00022694"/>
    </source>
</evidence>
<dbReference type="GO" id="GO:0005737">
    <property type="term" value="C:cytoplasm"/>
    <property type="evidence" value="ECO:0007669"/>
    <property type="project" value="UniProtKB-SubCell"/>
</dbReference>
<dbReference type="InterPro" id="IPR050156">
    <property type="entry name" value="TC-AMP_synthase_SUA5"/>
</dbReference>
<dbReference type="InterPro" id="IPR006070">
    <property type="entry name" value="Sua5-like_dom"/>
</dbReference>
<keyword evidence="9" id="KW-0067">ATP-binding</keyword>
<evidence type="ECO:0000256" key="8">
    <source>
        <dbReference type="ARBA" id="ARBA00022741"/>
    </source>
</evidence>
<name>A0A7C3LTI6_9BACT</name>
<accession>A0A7C3LTI6</accession>
<dbReference type="Gene3D" id="3.90.870.10">
    <property type="entry name" value="DHBP synthase"/>
    <property type="match status" value="1"/>
</dbReference>
<organism evidence="13">
    <name type="scientific">Leptospirillum ferriphilum</name>
    <dbReference type="NCBI Taxonomy" id="178606"/>
    <lineage>
        <taxon>Bacteria</taxon>
        <taxon>Pseudomonadati</taxon>
        <taxon>Nitrospirota</taxon>
        <taxon>Nitrospiria</taxon>
        <taxon>Nitrospirales</taxon>
        <taxon>Nitrospiraceae</taxon>
        <taxon>Leptospirillum</taxon>
    </lineage>
</organism>
<comment type="catalytic activity">
    <reaction evidence="11">
        <text>L-threonine + hydrogencarbonate + ATP = L-threonylcarbamoyladenylate + diphosphate + H2O</text>
        <dbReference type="Rhea" id="RHEA:36407"/>
        <dbReference type="ChEBI" id="CHEBI:15377"/>
        <dbReference type="ChEBI" id="CHEBI:17544"/>
        <dbReference type="ChEBI" id="CHEBI:30616"/>
        <dbReference type="ChEBI" id="CHEBI:33019"/>
        <dbReference type="ChEBI" id="CHEBI:57926"/>
        <dbReference type="ChEBI" id="CHEBI:73682"/>
        <dbReference type="EC" id="2.7.7.87"/>
    </reaction>
</comment>
<keyword evidence="8" id="KW-0547">Nucleotide-binding</keyword>
<dbReference type="GO" id="GO:0008033">
    <property type="term" value="P:tRNA processing"/>
    <property type="evidence" value="ECO:0007669"/>
    <property type="project" value="UniProtKB-KW"/>
</dbReference>
<comment type="caution">
    <text evidence="13">The sequence shown here is derived from an EMBL/GenBank/DDBJ whole genome shotgun (WGS) entry which is preliminary data.</text>
</comment>
<evidence type="ECO:0000256" key="9">
    <source>
        <dbReference type="ARBA" id="ARBA00022840"/>
    </source>
</evidence>
<evidence type="ECO:0000256" key="1">
    <source>
        <dbReference type="ARBA" id="ARBA00004496"/>
    </source>
</evidence>
<dbReference type="GO" id="GO:0005524">
    <property type="term" value="F:ATP binding"/>
    <property type="evidence" value="ECO:0007669"/>
    <property type="project" value="UniProtKB-KW"/>
</dbReference>
<dbReference type="GO" id="GO:0003725">
    <property type="term" value="F:double-stranded RNA binding"/>
    <property type="evidence" value="ECO:0007669"/>
    <property type="project" value="InterPro"/>
</dbReference>
<evidence type="ECO:0000259" key="12">
    <source>
        <dbReference type="PROSITE" id="PS51163"/>
    </source>
</evidence>
<evidence type="ECO:0000256" key="7">
    <source>
        <dbReference type="ARBA" id="ARBA00022695"/>
    </source>
</evidence>
<dbReference type="AlphaFoldDB" id="A0A7C3LTI6"/>
<dbReference type="PROSITE" id="PS51163">
    <property type="entry name" value="YRDC"/>
    <property type="match status" value="1"/>
</dbReference>
<dbReference type="SUPFAM" id="SSF55821">
    <property type="entry name" value="YrdC/RibB"/>
    <property type="match status" value="1"/>
</dbReference>
<sequence length="206" mass="22506">MGLIHFPPLTDRSSWNALKELILRGGVVALPVEYAYALSESPEYSAEHTFRYERNRRLFDLKLRNPGKPILYLAGSIAVVRRFANLPENPRTRKLLGNWPGFLTLVLPAKPLANHLGMSQNGGVAFRVPGPLLLRQFLCYLGTPLSGTSLNLSGKSPLGNPSEIVRTFPSLDGIVDGGTLPGHPASPVINVTRTPPVVIRTGMLKH</sequence>
<comment type="similarity">
    <text evidence="2">Belongs to the SUA5 family.</text>
</comment>
<evidence type="ECO:0000313" key="13">
    <source>
        <dbReference type="EMBL" id="HFT94245.1"/>
    </source>
</evidence>
<evidence type="ECO:0000256" key="4">
    <source>
        <dbReference type="ARBA" id="ARBA00022490"/>
    </source>
</evidence>
<dbReference type="PANTHER" id="PTHR17490:SF16">
    <property type="entry name" value="THREONYLCARBAMOYL-AMP SYNTHASE"/>
    <property type="match status" value="1"/>
</dbReference>
<proteinExistence type="inferred from homology"/>
<protein>
    <recommendedName>
        <fullName evidence="10">L-threonylcarbamoyladenylate synthase</fullName>
        <ecNumber evidence="3">2.7.7.87</ecNumber>
    </recommendedName>
    <alternativeName>
        <fullName evidence="10">L-threonylcarbamoyladenylate synthase</fullName>
    </alternativeName>
</protein>
<keyword evidence="4" id="KW-0963">Cytoplasm</keyword>
<evidence type="ECO:0000256" key="2">
    <source>
        <dbReference type="ARBA" id="ARBA00007663"/>
    </source>
</evidence>
<gene>
    <name evidence="13" type="ORF">ENX03_10030</name>
</gene>
<dbReference type="Pfam" id="PF01300">
    <property type="entry name" value="Sua5_yciO_yrdC"/>
    <property type="match status" value="1"/>
</dbReference>
<keyword evidence="6" id="KW-0819">tRNA processing</keyword>
<evidence type="ECO:0000256" key="10">
    <source>
        <dbReference type="ARBA" id="ARBA00029774"/>
    </source>
</evidence>
<reference evidence="13" key="1">
    <citation type="journal article" date="2020" name="mSystems">
        <title>Genome- and Community-Level Interaction Insights into Carbon Utilization and Element Cycling Functions of Hydrothermarchaeota in Hydrothermal Sediment.</title>
        <authorList>
            <person name="Zhou Z."/>
            <person name="Liu Y."/>
            <person name="Xu W."/>
            <person name="Pan J."/>
            <person name="Luo Z.H."/>
            <person name="Li M."/>
        </authorList>
    </citation>
    <scope>NUCLEOTIDE SEQUENCE [LARGE SCALE GENOMIC DNA]</scope>
    <source>
        <strain evidence="13">SpSt-902</strain>
    </source>
</reference>
<dbReference type="InterPro" id="IPR017945">
    <property type="entry name" value="DHBP_synth_RibB-like_a/b_dom"/>
</dbReference>
<feature type="domain" description="YrdC-like" evidence="12">
    <location>
        <begin position="12"/>
        <end position="204"/>
    </location>
</feature>
<evidence type="ECO:0000256" key="3">
    <source>
        <dbReference type="ARBA" id="ARBA00012584"/>
    </source>
</evidence>
<keyword evidence="7" id="KW-0548">Nucleotidyltransferase</keyword>
<dbReference type="GO" id="GO:0061710">
    <property type="term" value="F:L-threonylcarbamoyladenylate synthase"/>
    <property type="evidence" value="ECO:0007669"/>
    <property type="project" value="UniProtKB-EC"/>
</dbReference>
<evidence type="ECO:0000256" key="11">
    <source>
        <dbReference type="ARBA" id="ARBA00048366"/>
    </source>
</evidence>
<dbReference type="GO" id="GO:0006450">
    <property type="term" value="P:regulation of translational fidelity"/>
    <property type="evidence" value="ECO:0007669"/>
    <property type="project" value="TreeGrafter"/>
</dbReference>
<dbReference type="EC" id="2.7.7.87" evidence="3"/>